<dbReference type="InterPro" id="IPR050303">
    <property type="entry name" value="GatZ_KbaZ_carbometab"/>
</dbReference>
<dbReference type="AlphaFoldDB" id="A0A0R2LL84"/>
<evidence type="ECO:0000256" key="5">
    <source>
        <dbReference type="ARBA" id="ARBA00022683"/>
    </source>
</evidence>
<proteinExistence type="predicted"/>
<evidence type="ECO:0000256" key="2">
    <source>
        <dbReference type="ARBA" id="ARBA00022448"/>
    </source>
</evidence>
<dbReference type="PROSITE" id="PS51106">
    <property type="entry name" value="PTS_EIIC_TYPE_4"/>
    <property type="match status" value="1"/>
</dbReference>
<keyword evidence="5" id="KW-0598">Phosphotransferase system</keyword>
<dbReference type="InterPro" id="IPR004700">
    <property type="entry name" value="PTS_IIC_man"/>
</dbReference>
<keyword evidence="4" id="KW-0762">Sugar transport</keyword>
<reference evidence="10 11" key="1">
    <citation type="journal article" date="2015" name="Genome Announc.">
        <title>Expanding the biotechnology potential of lactobacilli through comparative genomics of 213 strains and associated genera.</title>
        <authorList>
            <person name="Sun Z."/>
            <person name="Harris H.M."/>
            <person name="McCann A."/>
            <person name="Guo C."/>
            <person name="Argimon S."/>
            <person name="Zhang W."/>
            <person name="Yang X."/>
            <person name="Jeffery I.B."/>
            <person name="Cooney J.C."/>
            <person name="Kagawa T.F."/>
            <person name="Liu W."/>
            <person name="Song Y."/>
            <person name="Salvetti E."/>
            <person name="Wrobel A."/>
            <person name="Rasinkangas P."/>
            <person name="Parkhill J."/>
            <person name="Rea M.C."/>
            <person name="O'Sullivan O."/>
            <person name="Ritari J."/>
            <person name="Douillard F.P."/>
            <person name="Paul Ross R."/>
            <person name="Yang R."/>
            <person name="Briner A.E."/>
            <person name="Felis G.E."/>
            <person name="de Vos W.M."/>
            <person name="Barrangou R."/>
            <person name="Klaenhammer T.R."/>
            <person name="Caufield P.W."/>
            <person name="Cui Y."/>
            <person name="Zhang H."/>
            <person name="O'Toole P.W."/>
        </authorList>
    </citation>
    <scope>NUCLEOTIDE SEQUENCE [LARGE SCALE GENOMIC DNA]</scope>
    <source>
        <strain evidence="10 11">DSM 24716</strain>
    </source>
</reference>
<dbReference type="STRING" id="993692.IV57_GL000635"/>
<dbReference type="GO" id="GO:0009401">
    <property type="term" value="P:phosphoenolpyruvate-dependent sugar phosphotransferase system"/>
    <property type="evidence" value="ECO:0007669"/>
    <property type="project" value="UniProtKB-KW"/>
</dbReference>
<comment type="caution">
    <text evidence="10">The sequence shown here is derived from an EMBL/GenBank/DDBJ whole genome shotgun (WGS) entry which is preliminary data.</text>
</comment>
<evidence type="ECO:0000256" key="4">
    <source>
        <dbReference type="ARBA" id="ARBA00022597"/>
    </source>
</evidence>
<evidence type="ECO:0000313" key="11">
    <source>
        <dbReference type="Proteomes" id="UP000051006"/>
    </source>
</evidence>
<dbReference type="Proteomes" id="UP000051006">
    <property type="component" value="Unassembled WGS sequence"/>
</dbReference>
<dbReference type="GO" id="GO:0005886">
    <property type="term" value="C:plasma membrane"/>
    <property type="evidence" value="ECO:0007669"/>
    <property type="project" value="UniProtKB-SubCell"/>
</dbReference>
<dbReference type="PANTHER" id="PTHR32502">
    <property type="entry name" value="N-ACETYLGALACTOSAMINE PERMEASE II COMPONENT-RELATED"/>
    <property type="match status" value="1"/>
</dbReference>
<feature type="transmembrane region" description="Helical" evidence="9">
    <location>
        <begin position="92"/>
        <end position="116"/>
    </location>
</feature>
<feature type="transmembrane region" description="Helical" evidence="9">
    <location>
        <begin position="69"/>
        <end position="86"/>
    </location>
</feature>
<comment type="subcellular location">
    <subcellularLocation>
        <location evidence="1">Cell membrane</location>
        <topology evidence="1">Multi-pass membrane protein</topology>
    </subcellularLocation>
</comment>
<feature type="transmembrane region" description="Helical" evidence="9">
    <location>
        <begin position="204"/>
        <end position="234"/>
    </location>
</feature>
<evidence type="ECO:0000256" key="7">
    <source>
        <dbReference type="ARBA" id="ARBA00022989"/>
    </source>
</evidence>
<name>A0A0R2LL84_9LACO</name>
<protein>
    <submittedName>
        <fullName evidence="10">PTS system, mannose-specific IIC component</fullName>
    </submittedName>
</protein>
<evidence type="ECO:0000256" key="9">
    <source>
        <dbReference type="SAM" id="Phobius"/>
    </source>
</evidence>
<evidence type="ECO:0000256" key="3">
    <source>
        <dbReference type="ARBA" id="ARBA00022475"/>
    </source>
</evidence>
<keyword evidence="6 9" id="KW-0812">Transmembrane</keyword>
<feature type="transmembrane region" description="Helical" evidence="9">
    <location>
        <begin position="177"/>
        <end position="197"/>
    </location>
</feature>
<keyword evidence="7 9" id="KW-1133">Transmembrane helix</keyword>
<dbReference type="EMBL" id="JQCF01000014">
    <property type="protein sequence ID" value="KRN98932.1"/>
    <property type="molecule type" value="Genomic_DNA"/>
</dbReference>
<dbReference type="Pfam" id="PF03609">
    <property type="entry name" value="EII-Sor"/>
    <property type="match status" value="1"/>
</dbReference>
<evidence type="ECO:0000256" key="8">
    <source>
        <dbReference type="ARBA" id="ARBA00023136"/>
    </source>
</evidence>
<organism evidence="10 11">
    <name type="scientific">Companilactobacillus kimchiensis</name>
    <dbReference type="NCBI Taxonomy" id="993692"/>
    <lineage>
        <taxon>Bacteria</taxon>
        <taxon>Bacillati</taxon>
        <taxon>Bacillota</taxon>
        <taxon>Bacilli</taxon>
        <taxon>Lactobacillales</taxon>
        <taxon>Lactobacillaceae</taxon>
        <taxon>Companilactobacillus</taxon>
    </lineage>
</organism>
<keyword evidence="8 9" id="KW-0472">Membrane</keyword>
<gene>
    <name evidence="10" type="ORF">IV57_GL000635</name>
</gene>
<dbReference type="PANTHER" id="PTHR32502:SF8">
    <property type="entry name" value="N-ACETYLGALACTOSAMINE PERMEASE IIC COMPONENT 1"/>
    <property type="match status" value="1"/>
</dbReference>
<dbReference type="OrthoDB" id="7058816at2"/>
<keyword evidence="3" id="KW-1003">Cell membrane</keyword>
<evidence type="ECO:0000313" key="10">
    <source>
        <dbReference type="EMBL" id="KRN98932.1"/>
    </source>
</evidence>
<evidence type="ECO:0000256" key="1">
    <source>
        <dbReference type="ARBA" id="ARBA00004651"/>
    </source>
</evidence>
<feature type="transmembrane region" description="Helical" evidence="9">
    <location>
        <begin position="44"/>
        <end position="62"/>
    </location>
</feature>
<feature type="transmembrane region" description="Helical" evidence="9">
    <location>
        <begin position="137"/>
        <end position="157"/>
    </location>
</feature>
<sequence length="266" mass="27663">MQALLLGIIAFVAQLDYATGDSMISRPIVTGVAVGLVMGDLKAGIIMGATLELAFIGMFSVGASIPPKVITGGILGVAFAISSHAATSAALILALPIATLALILKNLYLGIFIPYLSNKAGKYADDGDANGVQRMHYIAGFGLALMLAIVVAASFSVGSNAVKLLLNLIPTFVQHGLTVATGIIPALGFAMLAQVIMTKSVVPYFFLGFALFAYLKIPLTGIAIFGAILAVIMVQIMRSHKTAKVAINNTNENISESGSENNDDDF</sequence>
<dbReference type="PATRIC" id="fig|993692.3.peg.642"/>
<evidence type="ECO:0000256" key="6">
    <source>
        <dbReference type="ARBA" id="ARBA00022692"/>
    </source>
</evidence>
<accession>A0A0R2LL84</accession>
<keyword evidence="2" id="KW-0813">Transport</keyword>
<dbReference type="RefSeq" id="WP_057880984.1">
    <property type="nucleotide sequence ID" value="NZ_JQCF01000014.1"/>
</dbReference>
<keyword evidence="11" id="KW-1185">Reference proteome</keyword>